<feature type="chain" id="PRO_5020498411" evidence="2">
    <location>
        <begin position="21"/>
        <end position="317"/>
    </location>
</feature>
<feature type="region of interest" description="Disordered" evidence="1">
    <location>
        <begin position="286"/>
        <end position="317"/>
    </location>
</feature>
<proteinExistence type="predicted"/>
<dbReference type="Proteomes" id="UP000290253">
    <property type="component" value="Unassembled WGS sequence"/>
</dbReference>
<keyword evidence="2" id="KW-0732">Signal</keyword>
<dbReference type="AlphaFoldDB" id="A0A4Q1SGI5"/>
<feature type="signal peptide" evidence="2">
    <location>
        <begin position="1"/>
        <end position="20"/>
    </location>
</feature>
<feature type="compositionally biased region" description="Basic and acidic residues" evidence="1">
    <location>
        <begin position="84"/>
        <end position="99"/>
    </location>
</feature>
<evidence type="ECO:0000256" key="1">
    <source>
        <dbReference type="SAM" id="MobiDB-lite"/>
    </source>
</evidence>
<evidence type="ECO:0000256" key="2">
    <source>
        <dbReference type="SAM" id="SignalP"/>
    </source>
</evidence>
<keyword evidence="4" id="KW-1185">Reference proteome</keyword>
<accession>A0A4Q1SGI5</accession>
<evidence type="ECO:0000313" key="3">
    <source>
        <dbReference type="EMBL" id="RXS96626.1"/>
    </source>
</evidence>
<gene>
    <name evidence="3" type="ORF">ESZ00_01360</name>
</gene>
<feature type="region of interest" description="Disordered" evidence="1">
    <location>
        <begin position="29"/>
        <end position="100"/>
    </location>
</feature>
<sequence length="317" mass="34343">MNHSLRLAALTLALSTTVFLPQGWSQTSGLPADTDGHDAAASSAPLPENALPDAPGQSSSSSTQNQTPADAATGQQTQGQLTDQQKREAAEEQLKKQEQQRVMGVMATFNTTSNRDAVSLTAGQKFQLFFKSSTDPWPFTLTVFSALIDQAEGSPTEYGGGIGGYAKRYGASYADYFTGNFFGNAVFTSWWHEDPRFFQKGTGSKMSRVLWAAASTVWCRRDNGSWGPNYANVAGNLVGSAISNLYYPDSERSVGDTFQRGLTVTAEGAVGAEVIEFWPDFVRHHRRKQAEKQARQQAAQDARDAQAGKKPAQTPQP</sequence>
<protein>
    <submittedName>
        <fullName evidence="3">Uncharacterized protein</fullName>
    </submittedName>
</protein>
<comment type="caution">
    <text evidence="3">The sequence shown here is derived from an EMBL/GenBank/DDBJ whole genome shotgun (WGS) entry which is preliminary data.</text>
</comment>
<organism evidence="3 4">
    <name type="scientific">Silvibacterium dinghuense</name>
    <dbReference type="NCBI Taxonomy" id="1560006"/>
    <lineage>
        <taxon>Bacteria</taxon>
        <taxon>Pseudomonadati</taxon>
        <taxon>Acidobacteriota</taxon>
        <taxon>Terriglobia</taxon>
        <taxon>Terriglobales</taxon>
        <taxon>Acidobacteriaceae</taxon>
        <taxon>Silvibacterium</taxon>
    </lineage>
</organism>
<evidence type="ECO:0000313" key="4">
    <source>
        <dbReference type="Proteomes" id="UP000290253"/>
    </source>
</evidence>
<dbReference type="RefSeq" id="WP_129206376.1">
    <property type="nucleotide sequence ID" value="NZ_BMGU01000001.1"/>
</dbReference>
<dbReference type="EMBL" id="SDMK01000001">
    <property type="protein sequence ID" value="RXS96626.1"/>
    <property type="molecule type" value="Genomic_DNA"/>
</dbReference>
<name>A0A4Q1SGI5_9BACT</name>
<reference evidence="3 4" key="1">
    <citation type="journal article" date="2016" name="Int. J. Syst. Evol. Microbiol.">
        <title>Acidipila dinghuensis sp. nov., an acidobacterium isolated from forest soil.</title>
        <authorList>
            <person name="Jiang Y.W."/>
            <person name="Wang J."/>
            <person name="Chen M.H."/>
            <person name="Lv Y.Y."/>
            <person name="Qiu L.H."/>
        </authorList>
    </citation>
    <scope>NUCLEOTIDE SEQUENCE [LARGE SCALE GENOMIC DNA]</scope>
    <source>
        <strain evidence="3 4">DHOF10</strain>
    </source>
</reference>
<feature type="compositionally biased region" description="Low complexity" evidence="1">
    <location>
        <begin position="58"/>
        <end position="83"/>
    </location>
</feature>
<dbReference type="OrthoDB" id="121516at2"/>